<dbReference type="EMBL" id="CADCTX010000317">
    <property type="protein sequence ID" value="CAA9312833.1"/>
    <property type="molecule type" value="Genomic_DNA"/>
</dbReference>
<dbReference type="InterPro" id="IPR000014">
    <property type="entry name" value="PAS"/>
</dbReference>
<dbReference type="InterPro" id="IPR052155">
    <property type="entry name" value="Biofilm_reg_signaling"/>
</dbReference>
<reference evidence="4" key="1">
    <citation type="submission" date="2020-02" db="EMBL/GenBank/DDBJ databases">
        <authorList>
            <person name="Meier V. D."/>
        </authorList>
    </citation>
    <scope>NUCLEOTIDE SEQUENCE</scope>
    <source>
        <strain evidence="4">AVDCRST_MAG40</strain>
    </source>
</reference>
<feature type="domain" description="PAS" evidence="2">
    <location>
        <begin position="9"/>
        <end position="53"/>
    </location>
</feature>
<dbReference type="InterPro" id="IPR000700">
    <property type="entry name" value="PAS-assoc_C"/>
</dbReference>
<dbReference type="SMART" id="SM00091">
    <property type="entry name" value="PAS"/>
    <property type="match status" value="4"/>
</dbReference>
<evidence type="ECO:0000259" key="2">
    <source>
        <dbReference type="PROSITE" id="PS50112"/>
    </source>
</evidence>
<dbReference type="NCBIfam" id="TIGR00229">
    <property type="entry name" value="sensory_box"/>
    <property type="match status" value="3"/>
</dbReference>
<feature type="compositionally biased region" description="Basic and acidic residues" evidence="1">
    <location>
        <begin position="469"/>
        <end position="484"/>
    </location>
</feature>
<dbReference type="AlphaFoldDB" id="A0A6J4KQU5"/>
<feature type="non-terminal residue" evidence="4">
    <location>
        <position position="1"/>
    </location>
</feature>
<feature type="region of interest" description="Disordered" evidence="1">
    <location>
        <begin position="464"/>
        <end position="484"/>
    </location>
</feature>
<gene>
    <name evidence="4" type="ORF">AVDCRST_MAG40-1079</name>
</gene>
<dbReference type="PROSITE" id="PS50113">
    <property type="entry name" value="PAC"/>
    <property type="match status" value="2"/>
</dbReference>
<dbReference type="Pfam" id="PF08448">
    <property type="entry name" value="PAS_4"/>
    <property type="match status" value="1"/>
</dbReference>
<dbReference type="PROSITE" id="PS50112">
    <property type="entry name" value="PAS"/>
    <property type="match status" value="3"/>
</dbReference>
<dbReference type="InterPro" id="IPR013767">
    <property type="entry name" value="PAS_fold"/>
</dbReference>
<dbReference type="PANTHER" id="PTHR44757">
    <property type="entry name" value="DIGUANYLATE CYCLASE DGCP"/>
    <property type="match status" value="1"/>
</dbReference>
<evidence type="ECO:0000256" key="1">
    <source>
        <dbReference type="SAM" id="MobiDB-lite"/>
    </source>
</evidence>
<feature type="domain" description="PAC" evidence="3">
    <location>
        <begin position="368"/>
        <end position="419"/>
    </location>
</feature>
<dbReference type="InterPro" id="IPR013655">
    <property type="entry name" value="PAS_fold_3"/>
</dbReference>
<organism evidence="4">
    <name type="scientific">uncultured Gemmatimonadaceae bacterium</name>
    <dbReference type="NCBI Taxonomy" id="246130"/>
    <lineage>
        <taxon>Bacteria</taxon>
        <taxon>Pseudomonadati</taxon>
        <taxon>Gemmatimonadota</taxon>
        <taxon>Gemmatimonadia</taxon>
        <taxon>Gemmatimonadales</taxon>
        <taxon>Gemmatimonadaceae</taxon>
        <taxon>environmental samples</taxon>
    </lineage>
</organism>
<protein>
    <submittedName>
        <fullName evidence="4">Diguanylate cyclase/phosphodiesterase (GGDEF &amp; EAL domains) with PAS/PAC sensor(S)</fullName>
    </submittedName>
</protein>
<dbReference type="CDD" id="cd00130">
    <property type="entry name" value="PAS"/>
    <property type="match status" value="3"/>
</dbReference>
<dbReference type="Pfam" id="PF08447">
    <property type="entry name" value="PAS_3"/>
    <property type="match status" value="1"/>
</dbReference>
<dbReference type="InterPro" id="IPR013656">
    <property type="entry name" value="PAS_4"/>
</dbReference>
<dbReference type="PANTHER" id="PTHR44757:SF2">
    <property type="entry name" value="BIOFILM ARCHITECTURE MAINTENANCE PROTEIN MBAA"/>
    <property type="match status" value="1"/>
</dbReference>
<feature type="domain" description="PAS" evidence="2">
    <location>
        <begin position="420"/>
        <end position="484"/>
    </location>
</feature>
<feature type="non-terminal residue" evidence="4">
    <location>
        <position position="484"/>
    </location>
</feature>
<accession>A0A6J4KQU5</accession>
<dbReference type="Gene3D" id="3.30.450.20">
    <property type="entry name" value="PAS domain"/>
    <property type="match status" value="4"/>
</dbReference>
<proteinExistence type="predicted"/>
<dbReference type="SMART" id="SM00086">
    <property type="entry name" value="PAC"/>
    <property type="match status" value="2"/>
</dbReference>
<name>A0A6J4KQU5_9BACT</name>
<evidence type="ECO:0000259" key="3">
    <source>
        <dbReference type="PROSITE" id="PS50113"/>
    </source>
</evidence>
<dbReference type="GO" id="GO:0006355">
    <property type="term" value="P:regulation of DNA-templated transcription"/>
    <property type="evidence" value="ECO:0007669"/>
    <property type="project" value="InterPro"/>
</dbReference>
<feature type="domain" description="PAC" evidence="3">
    <location>
        <begin position="85"/>
        <end position="135"/>
    </location>
</feature>
<dbReference type="Pfam" id="PF00989">
    <property type="entry name" value="PAS"/>
    <property type="match status" value="2"/>
</dbReference>
<feature type="domain" description="PAS" evidence="2">
    <location>
        <begin position="294"/>
        <end position="364"/>
    </location>
</feature>
<sequence>AAEAALQRSEESYRTIFQHASDAIWVHDLHTGEFIEVNEAACETYGYTADEMLALGVPGMSVNRAPFTLEQAALYLQRAAAGEPQRFEWLGRHKDGTEIWGEIRLRRVHFRGEERILATGRDIRDRKLAEAALRQANEALEARVAERTAELAASNAALAQEVAEHARAKEALLGRTRELEGIFQALPDLYFRLGADQTILDYRAGSGDALYAPPERFLGRRLREVMPAEICDDFDAAFAAAPPDGLVCVEYPLALADGRRDYEARFLPLGDGTRISVIRDITDRKEAERALAEREAHFRRLIENSSDQVMIVDTAGAITYIGPSVERLLGYRPEEMLGMIPTDIVHPDDVPEVMATIGRLVARPTEMFTVQYRVRHKDGRWRVFENVANTLVPGVVESGLVANCRDITERVEAERALRERDEYFRRMIENAGDFVMIVDRAAAATYVGPSVTRMLGHAPEEMIGNRPADNVHPDDVPGVLRDFE</sequence>
<dbReference type="SUPFAM" id="SSF55785">
    <property type="entry name" value="PYP-like sensor domain (PAS domain)"/>
    <property type="match status" value="4"/>
</dbReference>
<dbReference type="InterPro" id="IPR035965">
    <property type="entry name" value="PAS-like_dom_sf"/>
</dbReference>
<evidence type="ECO:0000313" key="4">
    <source>
        <dbReference type="EMBL" id="CAA9312833.1"/>
    </source>
</evidence>
<dbReference type="InterPro" id="IPR001610">
    <property type="entry name" value="PAC"/>
</dbReference>